<dbReference type="SUPFAM" id="SSF55961">
    <property type="entry name" value="Bet v1-like"/>
    <property type="match status" value="1"/>
</dbReference>
<proteinExistence type="inferred from homology"/>
<evidence type="ECO:0000256" key="1">
    <source>
        <dbReference type="ARBA" id="ARBA00006817"/>
    </source>
</evidence>
<feature type="domain" description="Activator of Hsp90 ATPase homologue 1/2-like C-terminal" evidence="2">
    <location>
        <begin position="28"/>
        <end position="176"/>
    </location>
</feature>
<dbReference type="RefSeq" id="WP_345738743.1">
    <property type="nucleotide sequence ID" value="NZ_BAABIA010000012.1"/>
</dbReference>
<gene>
    <name evidence="3" type="ORF">GCM10023213_45790</name>
</gene>
<organism evidence="3 4">
    <name type="scientific">Prosthecobacter algae</name>
    <dbReference type="NCBI Taxonomy" id="1144682"/>
    <lineage>
        <taxon>Bacteria</taxon>
        <taxon>Pseudomonadati</taxon>
        <taxon>Verrucomicrobiota</taxon>
        <taxon>Verrucomicrobiia</taxon>
        <taxon>Verrucomicrobiales</taxon>
        <taxon>Verrucomicrobiaceae</taxon>
        <taxon>Prosthecobacter</taxon>
    </lineage>
</organism>
<comment type="similarity">
    <text evidence="1">Belongs to the AHA1 family.</text>
</comment>
<dbReference type="InterPro" id="IPR013538">
    <property type="entry name" value="ASHA1/2-like_C"/>
</dbReference>
<evidence type="ECO:0000313" key="3">
    <source>
        <dbReference type="EMBL" id="GAA5148883.1"/>
    </source>
</evidence>
<sequence length="193" mass="21478">MIPSLPSTHESVALMGASEWGMDCVFSAPREDVFKAWTEAEILAQWWGPHAFTNPVCEIDVRPEGRYSLTMHSPDGTDYPLHGKWVEVVESRRLVMTMDCSGFPAAWLELVKPAGAPEDVNQPRPLRLTVRLSEVDEGTLLRLHLHFDSPALCDVFLRHGLHKCWVESFESLAALLVILGPDKSGKNISSSCP</sequence>
<evidence type="ECO:0000259" key="2">
    <source>
        <dbReference type="Pfam" id="PF08327"/>
    </source>
</evidence>
<name>A0ABP9PM10_9BACT</name>
<dbReference type="Pfam" id="PF08327">
    <property type="entry name" value="AHSA1"/>
    <property type="match status" value="1"/>
</dbReference>
<protein>
    <recommendedName>
        <fullName evidence="2">Activator of Hsp90 ATPase homologue 1/2-like C-terminal domain-containing protein</fullName>
    </recommendedName>
</protein>
<accession>A0ABP9PM10</accession>
<dbReference type="InterPro" id="IPR023393">
    <property type="entry name" value="START-like_dom_sf"/>
</dbReference>
<dbReference type="EMBL" id="BAABIA010000012">
    <property type="protein sequence ID" value="GAA5148883.1"/>
    <property type="molecule type" value="Genomic_DNA"/>
</dbReference>
<dbReference type="Proteomes" id="UP001499852">
    <property type="component" value="Unassembled WGS sequence"/>
</dbReference>
<reference evidence="4" key="1">
    <citation type="journal article" date="2019" name="Int. J. Syst. Evol. Microbiol.">
        <title>The Global Catalogue of Microorganisms (GCM) 10K type strain sequencing project: providing services to taxonomists for standard genome sequencing and annotation.</title>
        <authorList>
            <consortium name="The Broad Institute Genomics Platform"/>
            <consortium name="The Broad Institute Genome Sequencing Center for Infectious Disease"/>
            <person name="Wu L."/>
            <person name="Ma J."/>
        </authorList>
    </citation>
    <scope>NUCLEOTIDE SEQUENCE [LARGE SCALE GENOMIC DNA]</scope>
    <source>
        <strain evidence="4">JCM 18053</strain>
    </source>
</reference>
<comment type="caution">
    <text evidence="3">The sequence shown here is derived from an EMBL/GenBank/DDBJ whole genome shotgun (WGS) entry which is preliminary data.</text>
</comment>
<dbReference type="Gene3D" id="3.30.530.20">
    <property type="match status" value="1"/>
</dbReference>
<keyword evidence="4" id="KW-1185">Reference proteome</keyword>
<evidence type="ECO:0000313" key="4">
    <source>
        <dbReference type="Proteomes" id="UP001499852"/>
    </source>
</evidence>